<feature type="region of interest" description="Disordered" evidence="3">
    <location>
        <begin position="1"/>
        <end position="20"/>
    </location>
</feature>
<dbReference type="EMBL" id="RSCE01000002">
    <property type="protein sequence ID" value="RSH85922.1"/>
    <property type="molecule type" value="Genomic_DNA"/>
</dbReference>
<dbReference type="Gene3D" id="3.40.525.10">
    <property type="entry name" value="CRAL-TRIO lipid binding domain"/>
    <property type="match status" value="1"/>
</dbReference>
<dbReference type="SUPFAM" id="SSF48350">
    <property type="entry name" value="GTPase activation domain, GAP"/>
    <property type="match status" value="1"/>
</dbReference>
<name>A0A427Y4B3_9TREE</name>
<feature type="compositionally biased region" description="Polar residues" evidence="3">
    <location>
        <begin position="9"/>
        <end position="19"/>
    </location>
</feature>
<accession>A0A427Y4B3</accession>
<dbReference type="PROSITE" id="PS50018">
    <property type="entry name" value="RAS_GTPASE_ACTIV_2"/>
    <property type="match status" value="1"/>
</dbReference>
<dbReference type="SMART" id="SM00323">
    <property type="entry name" value="RasGAP"/>
    <property type="match status" value="1"/>
</dbReference>
<dbReference type="Gene3D" id="2.30.29.30">
    <property type="entry name" value="Pleckstrin-homology domain (PH domain)/Phosphotyrosine-binding domain (PTB)"/>
    <property type="match status" value="1"/>
</dbReference>
<dbReference type="PANTHER" id="PTHR10194">
    <property type="entry name" value="RAS GTPASE-ACTIVATING PROTEINS"/>
    <property type="match status" value="1"/>
</dbReference>
<evidence type="ECO:0000313" key="6">
    <source>
        <dbReference type="Proteomes" id="UP000279236"/>
    </source>
</evidence>
<dbReference type="Gene3D" id="1.10.506.10">
    <property type="entry name" value="GTPase Activation - p120gap, domain 1"/>
    <property type="match status" value="2"/>
</dbReference>
<evidence type="ECO:0000256" key="2">
    <source>
        <dbReference type="ARBA" id="ARBA00022553"/>
    </source>
</evidence>
<dbReference type="PROSITE" id="PS00509">
    <property type="entry name" value="RAS_GTPASE_ACTIV_1"/>
    <property type="match status" value="1"/>
</dbReference>
<keyword evidence="6" id="KW-1185">Reference proteome</keyword>
<dbReference type="Pfam" id="PF13716">
    <property type="entry name" value="CRAL_TRIO_2"/>
    <property type="match status" value="1"/>
</dbReference>
<comment type="caution">
    <text evidence="5">The sequence shown here is derived from an EMBL/GenBank/DDBJ whole genome shotgun (WGS) entry which is preliminary data.</text>
</comment>
<dbReference type="InterPro" id="IPR036865">
    <property type="entry name" value="CRAL-TRIO_dom_sf"/>
</dbReference>
<feature type="domain" description="Ras-GAP" evidence="4">
    <location>
        <begin position="1280"/>
        <end position="1473"/>
    </location>
</feature>
<dbReference type="InterPro" id="IPR011993">
    <property type="entry name" value="PH-like_dom_sf"/>
</dbReference>
<proteinExistence type="predicted"/>
<reference evidence="5 6" key="1">
    <citation type="submission" date="2018-11" db="EMBL/GenBank/DDBJ databases">
        <title>Genome sequence of Apiotrichum porosum DSM 27194.</title>
        <authorList>
            <person name="Aliyu H."/>
            <person name="Gorte O."/>
            <person name="Ochsenreither K."/>
        </authorList>
    </citation>
    <scope>NUCLEOTIDE SEQUENCE [LARGE SCALE GENOMIC DNA]</scope>
    <source>
        <strain evidence="5 6">DSM 27194</strain>
    </source>
</reference>
<keyword evidence="1" id="KW-0343">GTPase activation</keyword>
<dbReference type="InterPro" id="IPR016024">
    <property type="entry name" value="ARM-type_fold"/>
</dbReference>
<organism evidence="5 6">
    <name type="scientific">Apiotrichum porosum</name>
    <dbReference type="NCBI Taxonomy" id="105984"/>
    <lineage>
        <taxon>Eukaryota</taxon>
        <taxon>Fungi</taxon>
        <taxon>Dikarya</taxon>
        <taxon>Basidiomycota</taxon>
        <taxon>Agaricomycotina</taxon>
        <taxon>Tremellomycetes</taxon>
        <taxon>Trichosporonales</taxon>
        <taxon>Trichosporonaceae</taxon>
        <taxon>Apiotrichum</taxon>
    </lineage>
</organism>
<sequence>MPLRRTSGHHTFNSPTNRIRSFDIQHTDNPMLHDGPTPTYTSAQARQESLLGEQKVVSAIVSRLVNKLPCNSGIKLAMMEIDEGVKTTVDSLLSIARIRLPLVVHALASALETLSKYIGNAALVDAPLDTIHSQLYLIHLLLQCLSVSWRLNSSAASPSSSDLPGCWPDPPPLEDHLARQLLSVLVIYIRMVSQESNMASGIVTPIAGRDGLKSSSSTNLGNWKQASTTSFSLGAKFIQQHSYPSTSSSEIVVSEHSKLLAPAASTTATAVVQMTKYTARIVFFLTAANWPLVLSRIKARVAHLTTTLEENPELYELRLLEWANVDSSRLAQALQEISSPFMHVKRPAQTALATALRKSIWNWIDLYPAEFQSLIEGNRKFDANPDGLFDVLYSMSDSSTNNKRAKVFYPLMVMLLVLSPDTMKRIALGESARSSQSFGKKLAFMDSLRKGLSASRSYEACVVCYVDLVRAAMSCSPRLDSSGIRSLVPEMQSDLRNALFYSTMASEVTDINVLVDGLVALYRSNPTGTSSLIFPKLWNDNNETNKIIAVRALTTIVTEGQRLPWHAPASSLRADVAPSVRSILKVQAPGVISGASSRRARSSLDVPTAQTDLVWEILNMLAVDPNFAFESLSDPSDHLSQLFLVVSSLTAATCPMSVRAQAAKTNLVVLDSLVDTAKVDPARAQLAATSAVAVWQMLIDSSRQLLFDFQLGDVDDIALIAGAFRDSVQSVLRATTALPELMTKAPNARPAVLIAKLATVTALTGPDVEQTNLGTPALVSLSKLMLLVRSAISKTTADMDEITSHSAMLSELGSLPSSSGRHQQQRAIRRVMKKHARPSTLLSTVWLGLAARVKTLTNKIVTADTDDSSGDRDFRRRNLAADIEGLTEDESKEWQNLIAFLCATSNVCLNDVSLPTTMVEIVGKGVLPRAYEESTDQHAAVESFLRQCVDFLVSPSIHVRESIKDALGSELPLSLCRVLVVQMTKLLGHSITPGGVAASEAFTTFVEQAISVLRLWVDRVNPGENAGGVQVDMGELLYLIAQYTHRLNREDANVRIKIKFCQLMEAVLGKPEFVVLGNASKLRNALLEWTCEWSIENFRDEYHSSGHDKVQRDLNLACLRAMIPITDGLVIRQPGDESEDATGVGKSRLFYRYYTMLVRVLERSTAVETESSQVASVSGMSMRVNTTDSYPALAILTLSNLLSANIDVGLKHCLALGYHEDSTIRTAFMQLLTNVLQQGARFGGLAAKGSSAAPKLYLEALTAPNLALAMAVCEACPSNELDEVSLLLFRTFEAKGNLLNIMKILIEREVQQTNHESELFRANSITTRLLTLFAKTYGYNYVRATLQPLIHNLAEKPPECSFELDPSKISPGEDIERNTEHLRIMTQALLDLIYSSTPRVPILFRALCHHIWEVVEERFPDSRHSAVGSFVFLRFFCPAIVAPEGIDLDVNPDTRDTRRALLLVTKIIQNLANNVLFGNKEAHMKVLNPFLSENIRQVTKFLSDVAVRPRSWEVAQATKTFQEEGERSLDGEGFNSIIQRFVFKHTNRLEASLEALPPSFRSRSSSSTRSIRLDLDGKSALTSIRALMGETGPPADMTRLSTSARSQVYDDFMRHNAGRNTESVASAFYEGPASQNGRRIFYFIVARVALVDYDLLAYHVFSVLDKVTDFFDLVIDVTDFSAQTEMPSPWLRRSIQMCPPGILPCVNTLALYNPNSYARTRLRRIINDLLAVSPAVGKNVVAASSPAELAEFIPFTSLALPEHTMALAYEADHVFTNLLCLADHEMQVPVVVKLGDDCLQVASWRKQDLTSSLKAYIIDVIRLKDVDDVVMGTGLAADHLIVKHSQNQSVTFISRKRNEMAQIIRSARGRLRDTPSEDRALRPSDVPGTLLNVAFLNLSSNDEILRLGAYNLVNELCQFFKYDLSSQVMKVSTGLLIPGNSLSFVLKLSKQLASSAPNLTLEFLKEWTIGFAKADTPQKTACLYYVAPWLTNLELFAKPTRDDGVEAVKQVTEIIRSLIGLTVSEKRRLHLAIQEHVWSVIGTTHEALVDLVVAELLSTAVNAGPGSEKAEVVSDILVSLSTTAVKGKVVSRLRKTIGQTYVKPTSNLVDSLAWNEICTLTRINLALAFNPPSQIDNQLFLAELFHAISLLVGIGPVLMRQTVYGLVVNILQSLATVSAGDMDTTTLQHLLHRVQQQEMIAAFGLVQSQGSLELSGLPHWDQNGIAHLDSLELVIKFLGDVLSAGAVSTDCANQWRARWMGLVAATCFQSNPATQPQAFTALGYLASDEMDDDLVYQILISLSNTLLHFQESDTVLIVSMLRCLARVIPGLLPESRYAPTLFWLAVAVLQLAYIPLFAPALELLITTVRHLEHTGYFNAHGLTEGLLTARKAVGDNARKLDGICGINFETDPTFALVAIVYKGVRHPNTRKLTISALTELLRLSAVQRGRDVNEEEPLIPPWSVAFFTSLLPIASSSTTELKALFTAAGVDVADEALADLSTLSVFQLLNIPDNSTALLLITLVVTILGQASTDTEKLVLYRLLAEASQETPEVVAMAYDHLIPRMTAVLTTTASTAILSAVTQIFERAMADQSYIFPSAGTTSSGLSAAAADSASLHKKTFSNTASSPNSPNPGAREQVLEDLGMKGLTDMSFAGVKMERLSSMAKWVAALIESLTL</sequence>
<evidence type="ECO:0000256" key="3">
    <source>
        <dbReference type="SAM" id="MobiDB-lite"/>
    </source>
</evidence>
<gene>
    <name evidence="5" type="primary">IRA2</name>
    <name evidence="5" type="ORF">EHS24_004107</name>
</gene>
<evidence type="ECO:0000313" key="5">
    <source>
        <dbReference type="EMBL" id="RSH85922.1"/>
    </source>
</evidence>
<protein>
    <submittedName>
        <fullName evidence="5">Ras GTPase activating protein ira2</fullName>
    </submittedName>
</protein>
<dbReference type="InterPro" id="IPR008936">
    <property type="entry name" value="Rho_GTPase_activation_prot"/>
</dbReference>
<dbReference type="InterPro" id="IPR039360">
    <property type="entry name" value="Ras_GTPase"/>
</dbReference>
<dbReference type="InterPro" id="IPR001251">
    <property type="entry name" value="CRAL-TRIO_dom"/>
</dbReference>
<dbReference type="OrthoDB" id="28245at2759"/>
<dbReference type="Pfam" id="PF00616">
    <property type="entry name" value="RasGAP"/>
    <property type="match status" value="1"/>
</dbReference>
<dbReference type="GeneID" id="39588650"/>
<evidence type="ECO:0000256" key="1">
    <source>
        <dbReference type="ARBA" id="ARBA00022468"/>
    </source>
</evidence>
<dbReference type="SUPFAM" id="SSF48371">
    <property type="entry name" value="ARM repeat"/>
    <property type="match status" value="2"/>
</dbReference>
<dbReference type="RefSeq" id="XP_028478707.1">
    <property type="nucleotide sequence ID" value="XM_028619735.1"/>
</dbReference>
<dbReference type="GO" id="GO:0005096">
    <property type="term" value="F:GTPase activator activity"/>
    <property type="evidence" value="ECO:0007669"/>
    <property type="project" value="UniProtKB-KW"/>
</dbReference>
<keyword evidence="2" id="KW-0597">Phosphoprotein</keyword>
<dbReference type="STRING" id="105984.A0A427Y4B3"/>
<dbReference type="PANTHER" id="PTHR10194:SF142">
    <property type="entry name" value="NEUROFIBROMIN"/>
    <property type="match status" value="1"/>
</dbReference>
<dbReference type="Proteomes" id="UP000279236">
    <property type="component" value="Unassembled WGS sequence"/>
</dbReference>
<dbReference type="InterPro" id="IPR023152">
    <property type="entry name" value="RasGAP_CS"/>
</dbReference>
<dbReference type="InterPro" id="IPR001936">
    <property type="entry name" value="RasGAP_dom"/>
</dbReference>
<evidence type="ECO:0000259" key="4">
    <source>
        <dbReference type="PROSITE" id="PS50018"/>
    </source>
</evidence>